<accession>A0A5B7HKQ9</accession>
<feature type="region of interest" description="Disordered" evidence="1">
    <location>
        <begin position="70"/>
        <end position="97"/>
    </location>
</feature>
<dbReference type="Proteomes" id="UP000324222">
    <property type="component" value="Unassembled WGS sequence"/>
</dbReference>
<comment type="caution">
    <text evidence="2">The sequence shown here is derived from an EMBL/GenBank/DDBJ whole genome shotgun (WGS) entry which is preliminary data.</text>
</comment>
<evidence type="ECO:0000256" key="1">
    <source>
        <dbReference type="SAM" id="MobiDB-lite"/>
    </source>
</evidence>
<gene>
    <name evidence="2" type="ORF">E2C01_064777</name>
</gene>
<keyword evidence="3" id="KW-1185">Reference proteome</keyword>
<dbReference type="EMBL" id="VSRR010031270">
    <property type="protein sequence ID" value="MPC70526.1"/>
    <property type="molecule type" value="Genomic_DNA"/>
</dbReference>
<proteinExistence type="predicted"/>
<reference evidence="2 3" key="1">
    <citation type="submission" date="2019-05" db="EMBL/GenBank/DDBJ databases">
        <title>Another draft genome of Portunus trituberculatus and its Hox gene families provides insights of decapod evolution.</title>
        <authorList>
            <person name="Jeong J.-H."/>
            <person name="Song I."/>
            <person name="Kim S."/>
            <person name="Choi T."/>
            <person name="Kim D."/>
            <person name="Ryu S."/>
            <person name="Kim W."/>
        </authorList>
    </citation>
    <scope>NUCLEOTIDE SEQUENCE [LARGE SCALE GENOMIC DNA]</scope>
    <source>
        <tissue evidence="2">Muscle</tissue>
    </source>
</reference>
<organism evidence="2 3">
    <name type="scientific">Portunus trituberculatus</name>
    <name type="common">Swimming crab</name>
    <name type="synonym">Neptunus trituberculatus</name>
    <dbReference type="NCBI Taxonomy" id="210409"/>
    <lineage>
        <taxon>Eukaryota</taxon>
        <taxon>Metazoa</taxon>
        <taxon>Ecdysozoa</taxon>
        <taxon>Arthropoda</taxon>
        <taxon>Crustacea</taxon>
        <taxon>Multicrustacea</taxon>
        <taxon>Malacostraca</taxon>
        <taxon>Eumalacostraca</taxon>
        <taxon>Eucarida</taxon>
        <taxon>Decapoda</taxon>
        <taxon>Pleocyemata</taxon>
        <taxon>Brachyura</taxon>
        <taxon>Eubrachyura</taxon>
        <taxon>Portunoidea</taxon>
        <taxon>Portunidae</taxon>
        <taxon>Portuninae</taxon>
        <taxon>Portunus</taxon>
    </lineage>
</organism>
<evidence type="ECO:0000313" key="3">
    <source>
        <dbReference type="Proteomes" id="UP000324222"/>
    </source>
</evidence>
<evidence type="ECO:0000313" key="2">
    <source>
        <dbReference type="EMBL" id="MPC70526.1"/>
    </source>
</evidence>
<dbReference type="AlphaFoldDB" id="A0A5B7HKQ9"/>
<protein>
    <submittedName>
        <fullName evidence="2">Uncharacterized protein</fullName>
    </submittedName>
</protein>
<sequence length="151" mass="16334">MPRLDPSACPRHSLRLSEAPVATYKVASSLYHPASATSPAPPFKTLSESSSLILARVNVDCESTNPISRVLRSGGAGGSDGAGTRPEIGDHSGHTSRGRQLGWWRARLLVSTSAPAGLPREILCHYSNASIQRCEAQQPDWQYRSCDFFDL</sequence>
<name>A0A5B7HKQ9_PORTR</name>